<feature type="transmembrane region" description="Helical" evidence="5">
    <location>
        <begin position="266"/>
        <end position="285"/>
    </location>
</feature>
<dbReference type="Pfam" id="PF01740">
    <property type="entry name" value="STAS"/>
    <property type="match status" value="1"/>
</dbReference>
<sequence>MSHLPDFESLPILPRTHAHTTHLQQPTDAPPPARCKQQLSAARLLQTALPCLQWLKDYDWRACLRDDLLAGATVGVMVVPQSVSFAAMARLPSSFGLYTSLAPIFAYAIWGSSRQLAVGPVALVSLLLSEGLHHIVPAADAITNPNLPEDPAAQRAYNHAAIQVSLLVAVIYLLLGAARLGFLTDLLSRPIISSFLTAGAVIISLSQVKYLVGYEIPHENRVHLMLYHLAKGLHSLRWAELLMGLCWITTLFAIKRLAARSKRLSWLGAMGPITVTLLSISSVWLGHLHERAGIRVVGKMVGGLPPVTVGWWAPVHSLPRMLVTAASISMVSLLEAISIARAIAFKHGDTISPTQELFGLGFANLAGAAFGGYPSTGSFARSFVAENAGAKSGIAAVVAACIVGLTLLFLTPVFQLMPMNALAAIVIAGVLGLIDPGKAVSLFRVSKADFAVWLVCCLVALFVGVDWGLACGVGTALLILLYRTAFPDVAVLEQVPHSHAFRPCEWDSEVHGLKGLLILRVSGPICFANAEYIKERLAWHEVHASDMHSVPIRCVVLDLSAVSHMDTSGLDAMRDWRLEFGTRGMHLQLASPNSHVSPLLRRSGLWDAIGQEHVHAHLHEAVECARHLLGRAASTDFEQG</sequence>
<evidence type="ECO:0000256" key="5">
    <source>
        <dbReference type="SAM" id="Phobius"/>
    </source>
</evidence>
<dbReference type="CDD" id="cd07042">
    <property type="entry name" value="STAS_SulP_like_sulfate_transporter"/>
    <property type="match status" value="1"/>
</dbReference>
<feature type="transmembrane region" description="Helical" evidence="5">
    <location>
        <begin position="68"/>
        <end position="89"/>
    </location>
</feature>
<evidence type="ECO:0000259" key="6">
    <source>
        <dbReference type="PROSITE" id="PS50801"/>
    </source>
</evidence>
<feature type="transmembrane region" description="Helical" evidence="5">
    <location>
        <begin position="321"/>
        <end position="344"/>
    </location>
</feature>
<feature type="transmembrane region" description="Helical" evidence="5">
    <location>
        <begin position="450"/>
        <end position="482"/>
    </location>
</feature>
<feature type="transmembrane region" description="Helical" evidence="5">
    <location>
        <begin position="95"/>
        <end position="110"/>
    </location>
</feature>
<feature type="transmembrane region" description="Helical" evidence="5">
    <location>
        <begin position="187"/>
        <end position="205"/>
    </location>
</feature>
<dbReference type="InterPro" id="IPR002645">
    <property type="entry name" value="STAS_dom"/>
</dbReference>
<comment type="subcellular location">
    <subcellularLocation>
        <location evidence="1">Membrane</location>
        <topology evidence="1">Multi-pass membrane protein</topology>
    </subcellularLocation>
</comment>
<evidence type="ECO:0000313" key="8">
    <source>
        <dbReference type="Proteomes" id="UP001489004"/>
    </source>
</evidence>
<dbReference type="EMBL" id="JALJOR010000007">
    <property type="protein sequence ID" value="KAK9814415.1"/>
    <property type="molecule type" value="Genomic_DNA"/>
</dbReference>
<gene>
    <name evidence="7" type="ORF">WJX72_005609</name>
</gene>
<dbReference type="PANTHER" id="PTHR11814">
    <property type="entry name" value="SULFATE TRANSPORTER"/>
    <property type="match status" value="1"/>
</dbReference>
<feature type="transmembrane region" description="Helical" evidence="5">
    <location>
        <begin position="393"/>
        <end position="414"/>
    </location>
</feature>
<dbReference type="Proteomes" id="UP001489004">
    <property type="component" value="Unassembled WGS sequence"/>
</dbReference>
<feature type="domain" description="STAS" evidence="6">
    <location>
        <begin position="506"/>
        <end position="625"/>
    </location>
</feature>
<dbReference type="SUPFAM" id="SSF52091">
    <property type="entry name" value="SpoIIaa-like"/>
    <property type="match status" value="1"/>
</dbReference>
<keyword evidence="3 5" id="KW-1133">Transmembrane helix</keyword>
<dbReference type="Pfam" id="PF00916">
    <property type="entry name" value="Sulfate_transp"/>
    <property type="match status" value="1"/>
</dbReference>
<dbReference type="Gene3D" id="3.30.750.24">
    <property type="entry name" value="STAS domain"/>
    <property type="match status" value="1"/>
</dbReference>
<accession>A0AAW1Q150</accession>
<keyword evidence="8" id="KW-1185">Reference proteome</keyword>
<dbReference type="InterPro" id="IPR036513">
    <property type="entry name" value="STAS_dom_sf"/>
</dbReference>
<dbReference type="InterPro" id="IPR011547">
    <property type="entry name" value="SLC26A/SulP_dom"/>
</dbReference>
<comment type="caution">
    <text evidence="7">The sequence shown here is derived from an EMBL/GenBank/DDBJ whole genome shotgun (WGS) entry which is preliminary data.</text>
</comment>
<dbReference type="InterPro" id="IPR001902">
    <property type="entry name" value="SLC26A/SulP_fam"/>
</dbReference>
<name>A0AAW1Q150_9CHLO</name>
<dbReference type="PROSITE" id="PS50801">
    <property type="entry name" value="STAS"/>
    <property type="match status" value="1"/>
</dbReference>
<evidence type="ECO:0000256" key="2">
    <source>
        <dbReference type="ARBA" id="ARBA00022692"/>
    </source>
</evidence>
<evidence type="ECO:0000313" key="7">
    <source>
        <dbReference type="EMBL" id="KAK9814415.1"/>
    </source>
</evidence>
<protein>
    <recommendedName>
        <fullName evidence="6">STAS domain-containing protein</fullName>
    </recommendedName>
</protein>
<feature type="transmembrane region" description="Helical" evidence="5">
    <location>
        <begin position="356"/>
        <end position="373"/>
    </location>
</feature>
<evidence type="ECO:0000256" key="4">
    <source>
        <dbReference type="ARBA" id="ARBA00023136"/>
    </source>
</evidence>
<dbReference type="AlphaFoldDB" id="A0AAW1Q150"/>
<proteinExistence type="predicted"/>
<keyword evidence="4 5" id="KW-0472">Membrane</keyword>
<evidence type="ECO:0000256" key="1">
    <source>
        <dbReference type="ARBA" id="ARBA00004141"/>
    </source>
</evidence>
<feature type="transmembrane region" description="Helical" evidence="5">
    <location>
        <begin position="156"/>
        <end position="175"/>
    </location>
</feature>
<organism evidence="7 8">
    <name type="scientific">[Myrmecia] bisecta</name>
    <dbReference type="NCBI Taxonomy" id="41462"/>
    <lineage>
        <taxon>Eukaryota</taxon>
        <taxon>Viridiplantae</taxon>
        <taxon>Chlorophyta</taxon>
        <taxon>core chlorophytes</taxon>
        <taxon>Trebouxiophyceae</taxon>
        <taxon>Trebouxiales</taxon>
        <taxon>Trebouxiaceae</taxon>
        <taxon>Myrmecia</taxon>
    </lineage>
</organism>
<feature type="transmembrane region" description="Helical" evidence="5">
    <location>
        <begin position="235"/>
        <end position="254"/>
    </location>
</feature>
<evidence type="ECO:0000256" key="3">
    <source>
        <dbReference type="ARBA" id="ARBA00022989"/>
    </source>
</evidence>
<dbReference type="GO" id="GO:0016020">
    <property type="term" value="C:membrane"/>
    <property type="evidence" value="ECO:0007669"/>
    <property type="project" value="UniProtKB-SubCell"/>
</dbReference>
<dbReference type="GO" id="GO:0055085">
    <property type="term" value="P:transmembrane transport"/>
    <property type="evidence" value="ECO:0007669"/>
    <property type="project" value="InterPro"/>
</dbReference>
<reference evidence="7 8" key="1">
    <citation type="journal article" date="2024" name="Nat. Commun.">
        <title>Phylogenomics reveals the evolutionary origins of lichenization in chlorophyte algae.</title>
        <authorList>
            <person name="Puginier C."/>
            <person name="Libourel C."/>
            <person name="Otte J."/>
            <person name="Skaloud P."/>
            <person name="Haon M."/>
            <person name="Grisel S."/>
            <person name="Petersen M."/>
            <person name="Berrin J.G."/>
            <person name="Delaux P.M."/>
            <person name="Dal Grande F."/>
            <person name="Keller J."/>
        </authorList>
    </citation>
    <scope>NUCLEOTIDE SEQUENCE [LARGE SCALE GENOMIC DNA]</scope>
    <source>
        <strain evidence="7 8">SAG 2043</strain>
    </source>
</reference>
<dbReference type="NCBIfam" id="TIGR00815">
    <property type="entry name" value="sulP"/>
    <property type="match status" value="1"/>
</dbReference>
<keyword evidence="2 5" id="KW-0812">Transmembrane</keyword>
<feature type="transmembrane region" description="Helical" evidence="5">
    <location>
        <begin position="421"/>
        <end position="444"/>
    </location>
</feature>